<sequence length="176" mass="19929">MLRQIRTNDDNPLIIKTSGGSPTSSSGKGSLTPTDQPSTPTTTERPRKKLSFREPEIMGYYMQMKQNVTSRLSRKGRTPKKKDDDSINHKEINSNQPPTPTSKYPPPLLERQDSADDSELERNICINVTTSSQQIASWNCNHNCLFIATLLYTLQSTGKYRNHWIQLVYADFIPLG</sequence>
<gene>
    <name evidence="2" type="ORF">O3M35_002531</name>
</gene>
<name>A0AAW1CM40_9HEMI</name>
<reference evidence="2 3" key="1">
    <citation type="submission" date="2022-12" db="EMBL/GenBank/DDBJ databases">
        <title>Chromosome-level genome assembly of true bugs.</title>
        <authorList>
            <person name="Ma L."/>
            <person name="Li H."/>
        </authorList>
    </citation>
    <scope>NUCLEOTIDE SEQUENCE [LARGE SCALE GENOMIC DNA]</scope>
    <source>
        <strain evidence="2">Lab_2022b</strain>
    </source>
</reference>
<protein>
    <submittedName>
        <fullName evidence="2">Uncharacterized protein</fullName>
    </submittedName>
</protein>
<evidence type="ECO:0000313" key="3">
    <source>
        <dbReference type="Proteomes" id="UP001461498"/>
    </source>
</evidence>
<accession>A0AAW1CM40</accession>
<comment type="caution">
    <text evidence="2">The sequence shown here is derived from an EMBL/GenBank/DDBJ whole genome shotgun (WGS) entry which is preliminary data.</text>
</comment>
<evidence type="ECO:0000256" key="1">
    <source>
        <dbReference type="SAM" id="MobiDB-lite"/>
    </source>
</evidence>
<dbReference type="Proteomes" id="UP001461498">
    <property type="component" value="Unassembled WGS sequence"/>
</dbReference>
<feature type="compositionally biased region" description="Low complexity" evidence="1">
    <location>
        <begin position="16"/>
        <end position="43"/>
    </location>
</feature>
<dbReference type="EMBL" id="JAPXFL010000011">
    <property type="protein sequence ID" value="KAK9499502.1"/>
    <property type="molecule type" value="Genomic_DNA"/>
</dbReference>
<evidence type="ECO:0000313" key="2">
    <source>
        <dbReference type="EMBL" id="KAK9499502.1"/>
    </source>
</evidence>
<organism evidence="2 3">
    <name type="scientific">Rhynocoris fuscipes</name>
    <dbReference type="NCBI Taxonomy" id="488301"/>
    <lineage>
        <taxon>Eukaryota</taxon>
        <taxon>Metazoa</taxon>
        <taxon>Ecdysozoa</taxon>
        <taxon>Arthropoda</taxon>
        <taxon>Hexapoda</taxon>
        <taxon>Insecta</taxon>
        <taxon>Pterygota</taxon>
        <taxon>Neoptera</taxon>
        <taxon>Paraneoptera</taxon>
        <taxon>Hemiptera</taxon>
        <taxon>Heteroptera</taxon>
        <taxon>Panheteroptera</taxon>
        <taxon>Cimicomorpha</taxon>
        <taxon>Reduviidae</taxon>
        <taxon>Harpactorinae</taxon>
        <taxon>Harpactorini</taxon>
        <taxon>Rhynocoris</taxon>
    </lineage>
</organism>
<feature type="region of interest" description="Disordered" evidence="1">
    <location>
        <begin position="1"/>
        <end position="116"/>
    </location>
</feature>
<feature type="compositionally biased region" description="Pro residues" evidence="1">
    <location>
        <begin position="97"/>
        <end position="108"/>
    </location>
</feature>
<keyword evidence="3" id="KW-1185">Reference proteome</keyword>
<feature type="compositionally biased region" description="Basic and acidic residues" evidence="1">
    <location>
        <begin position="81"/>
        <end position="92"/>
    </location>
</feature>
<dbReference type="AlphaFoldDB" id="A0AAW1CM40"/>
<proteinExistence type="predicted"/>